<dbReference type="InterPro" id="IPR014710">
    <property type="entry name" value="RmlC-like_jellyroll"/>
</dbReference>
<dbReference type="Pfam" id="PF00190">
    <property type="entry name" value="Cupin_1"/>
    <property type="match status" value="1"/>
</dbReference>
<dbReference type="InterPro" id="IPR006045">
    <property type="entry name" value="Cupin_1"/>
</dbReference>
<reference evidence="2" key="1">
    <citation type="submission" date="2018-05" db="EMBL/GenBank/DDBJ databases">
        <authorList>
            <person name="Lanie J.A."/>
            <person name="Ng W.-L."/>
            <person name="Kazmierczak K.M."/>
            <person name="Andrzejewski T.M."/>
            <person name="Davidsen T.M."/>
            <person name="Wayne K.J."/>
            <person name="Tettelin H."/>
            <person name="Glass J.I."/>
            <person name="Rusch D."/>
            <person name="Podicherti R."/>
            <person name="Tsui H.-C.T."/>
            <person name="Winkler M.E."/>
        </authorList>
    </citation>
    <scope>NUCLEOTIDE SEQUENCE</scope>
</reference>
<dbReference type="SUPFAM" id="SSF51182">
    <property type="entry name" value="RmlC-like cupins"/>
    <property type="match status" value="1"/>
</dbReference>
<dbReference type="InterPro" id="IPR011051">
    <property type="entry name" value="RmlC_Cupin_sf"/>
</dbReference>
<dbReference type="PANTHER" id="PTHR43698:SF1">
    <property type="entry name" value="BLL4564 PROTEIN"/>
    <property type="match status" value="1"/>
</dbReference>
<sequence length="157" mass="17997">MDFLDNLKKTNILSSPVKKVKKNYFTGPIKIQEISTITRPNEHDMYHVKFLKSSRTKLHYHSGAQLLIVTKGTGSLILYKKKDHTASKFQIKITKTINLKNGDVSYIPAKTLHTHGAVKNEKIFSHIAINFYPNKNNAVKTVWFESDLKSNLFHKIS</sequence>
<organism evidence="2">
    <name type="scientific">marine metagenome</name>
    <dbReference type="NCBI Taxonomy" id="408172"/>
    <lineage>
        <taxon>unclassified sequences</taxon>
        <taxon>metagenomes</taxon>
        <taxon>ecological metagenomes</taxon>
    </lineage>
</organism>
<dbReference type="Gene3D" id="2.60.120.10">
    <property type="entry name" value="Jelly Rolls"/>
    <property type="match status" value="1"/>
</dbReference>
<accession>A0A381VL46</accession>
<gene>
    <name evidence="2" type="ORF">METZ01_LOCUS93903</name>
</gene>
<evidence type="ECO:0000259" key="1">
    <source>
        <dbReference type="Pfam" id="PF00190"/>
    </source>
</evidence>
<evidence type="ECO:0000313" key="2">
    <source>
        <dbReference type="EMBL" id="SVA41049.1"/>
    </source>
</evidence>
<name>A0A381VL46_9ZZZZ</name>
<dbReference type="PANTHER" id="PTHR43698">
    <property type="entry name" value="RIBD C-TERMINAL DOMAIN CONTAINING PROTEIN"/>
    <property type="match status" value="1"/>
</dbReference>
<feature type="domain" description="Cupin type-1" evidence="1">
    <location>
        <begin position="48"/>
        <end position="145"/>
    </location>
</feature>
<dbReference type="EMBL" id="UINC01009148">
    <property type="protein sequence ID" value="SVA41049.1"/>
    <property type="molecule type" value="Genomic_DNA"/>
</dbReference>
<protein>
    <recommendedName>
        <fullName evidence="1">Cupin type-1 domain-containing protein</fullName>
    </recommendedName>
</protein>
<proteinExistence type="predicted"/>
<dbReference type="AlphaFoldDB" id="A0A381VL46"/>